<dbReference type="PANTHER" id="PTHR43214:SF24">
    <property type="entry name" value="TRANSCRIPTIONAL REGULATORY PROTEIN NARL-RELATED"/>
    <property type="match status" value="1"/>
</dbReference>
<dbReference type="SUPFAM" id="SSF46894">
    <property type="entry name" value="C-terminal effector domain of the bipartite response regulators"/>
    <property type="match status" value="1"/>
</dbReference>
<keyword evidence="1 5" id="KW-0597">Phosphoprotein</keyword>
<dbReference type="InterPro" id="IPR016032">
    <property type="entry name" value="Sig_transdc_resp-reg_C-effctor"/>
</dbReference>
<evidence type="ECO:0000256" key="5">
    <source>
        <dbReference type="PROSITE-ProRule" id="PRU00169"/>
    </source>
</evidence>
<dbReference type="InterPro" id="IPR001789">
    <property type="entry name" value="Sig_transdc_resp-reg_receiver"/>
</dbReference>
<dbReference type="InterPro" id="IPR058245">
    <property type="entry name" value="NreC/VraR/RcsB-like_REC"/>
</dbReference>
<reference evidence="8 9" key="1">
    <citation type="journal article" date="2015" name="Int. J. Syst. Evol. Microbiol.">
        <title>Revisiting Corynebacterium glyciniphilum (ex Kubota et al., 1972) sp. nov., nom. rev., isolated from putrefied banana.</title>
        <authorList>
            <person name="Al-Dilaimi A."/>
            <person name="Bednarz H."/>
            <person name="Lomker A."/>
            <person name="Niehaus K."/>
            <person name="Kalinowski J."/>
            <person name="Ruckert C."/>
        </authorList>
    </citation>
    <scope>NUCLEOTIDE SEQUENCE [LARGE SCALE GENOMIC DNA]</scope>
    <source>
        <strain evidence="8">AJ 3170</strain>
    </source>
</reference>
<dbReference type="KEGG" id="cgy:CGLY_02950"/>
<dbReference type="PROSITE" id="PS50110">
    <property type="entry name" value="RESPONSE_REGULATORY"/>
    <property type="match status" value="1"/>
</dbReference>
<dbReference type="InterPro" id="IPR011006">
    <property type="entry name" value="CheY-like_superfamily"/>
</dbReference>
<dbReference type="GO" id="GO:0000160">
    <property type="term" value="P:phosphorelay signal transduction system"/>
    <property type="evidence" value="ECO:0007669"/>
    <property type="project" value="InterPro"/>
</dbReference>
<dbReference type="EMBL" id="CP006842">
    <property type="protein sequence ID" value="AHW63038.1"/>
    <property type="molecule type" value="Genomic_DNA"/>
</dbReference>
<keyword evidence="3" id="KW-0238">DNA-binding</keyword>
<dbReference type="Pfam" id="PF00196">
    <property type="entry name" value="GerE"/>
    <property type="match status" value="1"/>
</dbReference>
<dbReference type="Pfam" id="PF00072">
    <property type="entry name" value="Response_reg"/>
    <property type="match status" value="1"/>
</dbReference>
<dbReference type="PANTHER" id="PTHR43214">
    <property type="entry name" value="TWO-COMPONENT RESPONSE REGULATOR"/>
    <property type="match status" value="1"/>
</dbReference>
<dbReference type="SMART" id="SM00421">
    <property type="entry name" value="HTH_LUXR"/>
    <property type="match status" value="1"/>
</dbReference>
<evidence type="ECO:0000313" key="8">
    <source>
        <dbReference type="EMBL" id="AHW63038.1"/>
    </source>
</evidence>
<evidence type="ECO:0000256" key="3">
    <source>
        <dbReference type="ARBA" id="ARBA00023125"/>
    </source>
</evidence>
<protein>
    <submittedName>
        <fullName evidence="8">Acyl-CoA oxidase</fullName>
    </submittedName>
</protein>
<dbReference type="CDD" id="cd17535">
    <property type="entry name" value="REC_NarL-like"/>
    <property type="match status" value="1"/>
</dbReference>
<dbReference type="SMART" id="SM00448">
    <property type="entry name" value="REC"/>
    <property type="match status" value="1"/>
</dbReference>
<sequence>MTVVLADDQPLILTALAGILDGQHDLQVVAQVECGPAAVAAVREHDADVAVLDVVMPWGGGLEAATEIREHSPRTRVLLLTSFGEEDIVHAAMDVGVQGFLVKGCSADDLVDAVRRIAAGGAVLSPEVTGYVVDGYRRGPSTVSIPGAVAPEDLDGPLTARERDVLAGVARARTNAEIAAELVVAESTVKTYISRLISKLKARDRVGLAVWAHETGYLSDRGQQK</sequence>
<evidence type="ECO:0000256" key="4">
    <source>
        <dbReference type="ARBA" id="ARBA00023163"/>
    </source>
</evidence>
<proteinExistence type="predicted"/>
<keyword evidence="9" id="KW-1185">Reference proteome</keyword>
<dbReference type="InterPro" id="IPR039420">
    <property type="entry name" value="WalR-like"/>
</dbReference>
<dbReference type="eggNOG" id="COG2197">
    <property type="taxonomic scope" value="Bacteria"/>
</dbReference>
<organism evidence="8 9">
    <name type="scientific">Corynebacterium glyciniphilum AJ 3170</name>
    <dbReference type="NCBI Taxonomy" id="1404245"/>
    <lineage>
        <taxon>Bacteria</taxon>
        <taxon>Bacillati</taxon>
        <taxon>Actinomycetota</taxon>
        <taxon>Actinomycetes</taxon>
        <taxon>Mycobacteriales</taxon>
        <taxon>Corynebacteriaceae</taxon>
        <taxon>Corynebacterium</taxon>
    </lineage>
</organism>
<evidence type="ECO:0000313" key="9">
    <source>
        <dbReference type="Proteomes" id="UP000023703"/>
    </source>
</evidence>
<evidence type="ECO:0000256" key="2">
    <source>
        <dbReference type="ARBA" id="ARBA00023015"/>
    </source>
</evidence>
<name>X5DIY8_9CORY</name>
<dbReference type="PRINTS" id="PR00038">
    <property type="entry name" value="HTHLUXR"/>
</dbReference>
<dbReference type="CDD" id="cd06170">
    <property type="entry name" value="LuxR_C_like"/>
    <property type="match status" value="1"/>
</dbReference>
<dbReference type="InterPro" id="IPR000792">
    <property type="entry name" value="Tscrpt_reg_LuxR_C"/>
</dbReference>
<dbReference type="STRING" id="1404245.CGLY_02950"/>
<dbReference type="GO" id="GO:0006355">
    <property type="term" value="P:regulation of DNA-templated transcription"/>
    <property type="evidence" value="ECO:0007669"/>
    <property type="project" value="InterPro"/>
</dbReference>
<dbReference type="Gene3D" id="3.40.50.2300">
    <property type="match status" value="1"/>
</dbReference>
<evidence type="ECO:0000259" key="6">
    <source>
        <dbReference type="PROSITE" id="PS50043"/>
    </source>
</evidence>
<evidence type="ECO:0000256" key="1">
    <source>
        <dbReference type="ARBA" id="ARBA00022553"/>
    </source>
</evidence>
<accession>X5DIY8</accession>
<gene>
    <name evidence="8" type="ORF">CGLY_02950</name>
</gene>
<dbReference type="PROSITE" id="PS50043">
    <property type="entry name" value="HTH_LUXR_2"/>
    <property type="match status" value="1"/>
</dbReference>
<feature type="domain" description="Response regulatory" evidence="7">
    <location>
        <begin position="2"/>
        <end position="118"/>
    </location>
</feature>
<dbReference type="Proteomes" id="UP000023703">
    <property type="component" value="Chromosome"/>
</dbReference>
<dbReference type="SUPFAM" id="SSF52172">
    <property type="entry name" value="CheY-like"/>
    <property type="match status" value="1"/>
</dbReference>
<dbReference type="GO" id="GO:0003677">
    <property type="term" value="F:DNA binding"/>
    <property type="evidence" value="ECO:0007669"/>
    <property type="project" value="UniProtKB-KW"/>
</dbReference>
<dbReference type="HOGENOM" id="CLU_000445_90_10_11"/>
<evidence type="ECO:0000259" key="7">
    <source>
        <dbReference type="PROSITE" id="PS50110"/>
    </source>
</evidence>
<keyword evidence="4" id="KW-0804">Transcription</keyword>
<feature type="domain" description="HTH luxR-type" evidence="6">
    <location>
        <begin position="151"/>
        <end position="216"/>
    </location>
</feature>
<keyword evidence="2" id="KW-0805">Transcription regulation</keyword>
<dbReference type="AlphaFoldDB" id="X5DIY8"/>
<feature type="modified residue" description="4-aspartylphosphate" evidence="5">
    <location>
        <position position="53"/>
    </location>
</feature>